<feature type="chain" id="PRO_5032382761" evidence="10">
    <location>
        <begin position="18"/>
        <end position="195"/>
    </location>
</feature>
<dbReference type="PROSITE" id="PS51257">
    <property type="entry name" value="PROKAR_LIPOPROTEIN"/>
    <property type="match status" value="1"/>
</dbReference>
<accession>A0A838BTK3</accession>
<keyword evidence="4" id="KW-0808">Transferase</keyword>
<dbReference type="GO" id="GO:0005576">
    <property type="term" value="C:extracellular region"/>
    <property type="evidence" value="ECO:0007669"/>
    <property type="project" value="TreeGrafter"/>
</dbReference>
<gene>
    <name evidence="12" type="ORF">H0S73_19175</name>
</gene>
<protein>
    <submittedName>
        <fullName evidence="12">L,D-transpeptidase</fullName>
    </submittedName>
</protein>
<dbReference type="FunFam" id="2.40.440.10:FF:000002">
    <property type="entry name" value="L,D-transpeptidase ErfK/SrfK"/>
    <property type="match status" value="1"/>
</dbReference>
<feature type="domain" description="L,D-TPase catalytic" evidence="11">
    <location>
        <begin position="63"/>
        <end position="195"/>
    </location>
</feature>
<dbReference type="GO" id="GO:0071972">
    <property type="term" value="F:peptidoglycan L,D-transpeptidase activity"/>
    <property type="evidence" value="ECO:0007669"/>
    <property type="project" value="TreeGrafter"/>
</dbReference>
<dbReference type="RefSeq" id="WP_181053645.1">
    <property type="nucleotide sequence ID" value="NZ_JACDXJ010000001.1"/>
</dbReference>
<dbReference type="GO" id="GO:0071555">
    <property type="term" value="P:cell wall organization"/>
    <property type="evidence" value="ECO:0007669"/>
    <property type="project" value="UniProtKB-UniRule"/>
</dbReference>
<feature type="active site" description="Nucleophile" evidence="9">
    <location>
        <position position="171"/>
    </location>
</feature>
<dbReference type="PROSITE" id="PS52029">
    <property type="entry name" value="LD_TPASE"/>
    <property type="match status" value="1"/>
</dbReference>
<keyword evidence="5" id="KW-0378">Hydrolase</keyword>
<comment type="pathway">
    <text evidence="1 9">Cell wall biogenesis; peptidoglycan biosynthesis.</text>
</comment>
<comment type="caution">
    <text evidence="12">The sequence shown here is derived from an EMBL/GenBank/DDBJ whole genome shotgun (WGS) entry which is preliminary data.</text>
</comment>
<keyword evidence="7 9" id="KW-0573">Peptidoglycan synthesis</keyword>
<dbReference type="CDD" id="cd16913">
    <property type="entry name" value="YkuD_like"/>
    <property type="match status" value="1"/>
</dbReference>
<evidence type="ECO:0000313" key="12">
    <source>
        <dbReference type="EMBL" id="MBA1158233.1"/>
    </source>
</evidence>
<evidence type="ECO:0000256" key="10">
    <source>
        <dbReference type="SAM" id="SignalP"/>
    </source>
</evidence>
<dbReference type="GO" id="GO:0008360">
    <property type="term" value="P:regulation of cell shape"/>
    <property type="evidence" value="ECO:0007669"/>
    <property type="project" value="UniProtKB-UniRule"/>
</dbReference>
<sequence>MRLSRLPLLLAMITALAGCNFKGVPDPQVSARDTEWMAQVPTAEDDPRYGRYMIDDPTGEAPGTIVVDTKERQLYYVQPNKKAIRYGVAVGDEAYGWTGTASIARKAEWPDWNPPAEMKARWPHVQYTKGGPANPLGARALYLYEGNKDTLYRIHGTNEPEKIGHAVSSGCIRMRNIDVIDLYNRVALNTKVIVR</sequence>
<evidence type="ECO:0000256" key="7">
    <source>
        <dbReference type="ARBA" id="ARBA00022984"/>
    </source>
</evidence>
<dbReference type="PANTHER" id="PTHR30582">
    <property type="entry name" value="L,D-TRANSPEPTIDASE"/>
    <property type="match status" value="1"/>
</dbReference>
<evidence type="ECO:0000259" key="11">
    <source>
        <dbReference type="PROSITE" id="PS52029"/>
    </source>
</evidence>
<dbReference type="GO" id="GO:0016757">
    <property type="term" value="F:glycosyltransferase activity"/>
    <property type="evidence" value="ECO:0007669"/>
    <property type="project" value="UniProtKB-KW"/>
</dbReference>
<evidence type="ECO:0000256" key="6">
    <source>
        <dbReference type="ARBA" id="ARBA00022960"/>
    </source>
</evidence>
<dbReference type="EMBL" id="JACDXJ010000001">
    <property type="protein sequence ID" value="MBA1158233.1"/>
    <property type="molecule type" value="Genomic_DNA"/>
</dbReference>
<keyword evidence="3" id="KW-0328">Glycosyltransferase</keyword>
<dbReference type="PANTHER" id="PTHR30582:SF24">
    <property type="entry name" value="L,D-TRANSPEPTIDASE ERFK_SRFK-RELATED"/>
    <property type="match status" value="1"/>
</dbReference>
<dbReference type="UniPathway" id="UPA00219"/>
<dbReference type="AlphaFoldDB" id="A0A838BTK3"/>
<evidence type="ECO:0000256" key="4">
    <source>
        <dbReference type="ARBA" id="ARBA00022679"/>
    </source>
</evidence>
<dbReference type="Proteomes" id="UP000572984">
    <property type="component" value="Unassembled WGS sequence"/>
</dbReference>
<evidence type="ECO:0000256" key="9">
    <source>
        <dbReference type="PROSITE-ProRule" id="PRU01373"/>
    </source>
</evidence>
<dbReference type="SUPFAM" id="SSF141523">
    <property type="entry name" value="L,D-transpeptidase catalytic domain-like"/>
    <property type="match status" value="1"/>
</dbReference>
<name>A0A838BTK3_9HYPH</name>
<keyword evidence="10" id="KW-0732">Signal</keyword>
<dbReference type="InterPro" id="IPR038063">
    <property type="entry name" value="Transpep_catalytic_dom"/>
</dbReference>
<comment type="similarity">
    <text evidence="2">Belongs to the YkuD family.</text>
</comment>
<evidence type="ECO:0000256" key="1">
    <source>
        <dbReference type="ARBA" id="ARBA00004752"/>
    </source>
</evidence>
<dbReference type="InterPro" id="IPR005490">
    <property type="entry name" value="LD_TPept_cat_dom"/>
</dbReference>
<dbReference type="InterPro" id="IPR050979">
    <property type="entry name" value="LD-transpeptidase"/>
</dbReference>
<evidence type="ECO:0000256" key="2">
    <source>
        <dbReference type="ARBA" id="ARBA00005992"/>
    </source>
</evidence>
<dbReference type="GO" id="GO:0018104">
    <property type="term" value="P:peptidoglycan-protein cross-linking"/>
    <property type="evidence" value="ECO:0007669"/>
    <property type="project" value="TreeGrafter"/>
</dbReference>
<proteinExistence type="inferred from homology"/>
<keyword evidence="13" id="KW-1185">Reference proteome</keyword>
<keyword evidence="6 9" id="KW-0133">Cell shape</keyword>
<evidence type="ECO:0000313" key="13">
    <source>
        <dbReference type="Proteomes" id="UP000572984"/>
    </source>
</evidence>
<keyword evidence="8 9" id="KW-0961">Cell wall biogenesis/degradation</keyword>
<evidence type="ECO:0000256" key="5">
    <source>
        <dbReference type="ARBA" id="ARBA00022801"/>
    </source>
</evidence>
<feature type="active site" description="Proton donor/acceptor" evidence="9">
    <location>
        <position position="155"/>
    </location>
</feature>
<reference evidence="12 13" key="1">
    <citation type="submission" date="2020-07" db="EMBL/GenBank/DDBJ databases">
        <title>Draft genome and description of Microvirga mediterraneensis Marseille-Q2068 sp. nov.</title>
        <authorList>
            <person name="Boxberger M."/>
        </authorList>
    </citation>
    <scope>NUCLEOTIDE SEQUENCE [LARGE SCALE GENOMIC DNA]</scope>
    <source>
        <strain evidence="12 13">Marseille-Q2068</strain>
    </source>
</reference>
<organism evidence="12 13">
    <name type="scientific">Microvirga mediterraneensis</name>
    <dbReference type="NCBI Taxonomy" id="2754695"/>
    <lineage>
        <taxon>Bacteria</taxon>
        <taxon>Pseudomonadati</taxon>
        <taxon>Pseudomonadota</taxon>
        <taxon>Alphaproteobacteria</taxon>
        <taxon>Hyphomicrobiales</taxon>
        <taxon>Methylobacteriaceae</taxon>
        <taxon>Microvirga</taxon>
    </lineage>
</organism>
<dbReference type="Gene3D" id="2.40.440.10">
    <property type="entry name" value="L,D-transpeptidase catalytic domain-like"/>
    <property type="match status" value="1"/>
</dbReference>
<feature type="signal peptide" evidence="10">
    <location>
        <begin position="1"/>
        <end position="17"/>
    </location>
</feature>
<evidence type="ECO:0000256" key="8">
    <source>
        <dbReference type="ARBA" id="ARBA00023316"/>
    </source>
</evidence>
<dbReference type="Pfam" id="PF03734">
    <property type="entry name" value="YkuD"/>
    <property type="match status" value="1"/>
</dbReference>
<evidence type="ECO:0000256" key="3">
    <source>
        <dbReference type="ARBA" id="ARBA00022676"/>
    </source>
</evidence>